<keyword evidence="3" id="KW-1185">Reference proteome</keyword>
<dbReference type="EMBL" id="JAZDQT010000001">
    <property type="protein sequence ID" value="MEE1944116.1"/>
    <property type="molecule type" value="Genomic_DNA"/>
</dbReference>
<evidence type="ECO:0000313" key="2">
    <source>
        <dbReference type="EMBL" id="MEE1944116.1"/>
    </source>
</evidence>
<comment type="caution">
    <text evidence="2">The sequence shown here is derived from an EMBL/GenBank/DDBJ whole genome shotgun (WGS) entry which is preliminary data.</text>
</comment>
<gene>
    <name evidence="2" type="ORF">VRU48_03285</name>
</gene>
<evidence type="ECO:0000259" key="1">
    <source>
        <dbReference type="Pfam" id="PF14344"/>
    </source>
</evidence>
<proteinExistence type="predicted"/>
<feature type="domain" description="DUF4397" evidence="1">
    <location>
        <begin position="35"/>
        <end position="142"/>
    </location>
</feature>
<reference evidence="2 3" key="1">
    <citation type="submission" date="2024-01" db="EMBL/GenBank/DDBJ databases">
        <title>Pedobacter sp. nov., isolated from fresh soil.</title>
        <authorList>
            <person name="Le N.T.T."/>
        </authorList>
    </citation>
    <scope>NUCLEOTIDE SEQUENCE [LARGE SCALE GENOMIC DNA]</scope>
    <source>
        <strain evidence="2 3">KR3-3</strain>
    </source>
</reference>
<dbReference type="InterPro" id="IPR025510">
    <property type="entry name" value="DUF4397"/>
</dbReference>
<dbReference type="Pfam" id="PF14344">
    <property type="entry name" value="DUF4397"/>
    <property type="match status" value="1"/>
</dbReference>
<name>A0ABU7I3R9_9SPHI</name>
<dbReference type="PROSITE" id="PS51257">
    <property type="entry name" value="PROKAR_LIPOPROTEIN"/>
    <property type="match status" value="1"/>
</dbReference>
<sequence length="223" mass="23320">MNKTSSGLLVAICMVAVLLSSCKKNDTPVIATGDAKIKVVNTVSNSNAQDFYQGNNKLTSTPVAYGESSDYLKASGGVSNVVSFRDKDGGPTKASYSTSLTPNVAYTVFYFSDPSGTSQIIGLDDDNTAPATGKAKIRFMNIVYNNTLNIAVTGGNAVMNPLQYGYVSNYNLVDAGVSLTISAVGGTTTAVIPTTAFESGKVYTVWIDGSISTSIVAHIVKHN</sequence>
<protein>
    <submittedName>
        <fullName evidence="2">DUF4397 domain-containing protein</fullName>
    </submittedName>
</protein>
<organism evidence="2 3">
    <name type="scientific">Pedobacter albus</name>
    <dbReference type="NCBI Taxonomy" id="3113905"/>
    <lineage>
        <taxon>Bacteria</taxon>
        <taxon>Pseudomonadati</taxon>
        <taxon>Bacteroidota</taxon>
        <taxon>Sphingobacteriia</taxon>
        <taxon>Sphingobacteriales</taxon>
        <taxon>Sphingobacteriaceae</taxon>
        <taxon>Pedobacter</taxon>
    </lineage>
</organism>
<accession>A0ABU7I3R9</accession>
<evidence type="ECO:0000313" key="3">
    <source>
        <dbReference type="Proteomes" id="UP001336835"/>
    </source>
</evidence>
<dbReference type="Proteomes" id="UP001336835">
    <property type="component" value="Unassembled WGS sequence"/>
</dbReference>
<dbReference type="RefSeq" id="WP_330106492.1">
    <property type="nucleotide sequence ID" value="NZ_JAZDQT010000001.1"/>
</dbReference>